<feature type="domain" description="Luciferase-like" evidence="7">
    <location>
        <begin position="28"/>
        <end position="385"/>
    </location>
</feature>
<dbReference type="Proteomes" id="UP001501074">
    <property type="component" value="Unassembled WGS sequence"/>
</dbReference>
<comment type="caution">
    <text evidence="8">The sequence shown here is derived from an EMBL/GenBank/DDBJ whole genome shotgun (WGS) entry which is preliminary data.</text>
</comment>
<evidence type="ECO:0000256" key="1">
    <source>
        <dbReference type="ARBA" id="ARBA00022630"/>
    </source>
</evidence>
<evidence type="ECO:0000313" key="9">
    <source>
        <dbReference type="Proteomes" id="UP001501074"/>
    </source>
</evidence>
<name>A0ABP7AJ82_9ACTN</name>
<sequence length="473" mass="52381">MSERIIHLNAFENFSPGNISSGMWRHPQDRSHEYTSLRYWTRLARDLEDAGFDAIFMADILGMLDAYQNRPDEALRTASQVPINDPVAVVSAMAAVTERIGFAVTLSTSYWQPYLLARTLTSLDHLSDGRVGWNIVTSFLDSAARNIGTGTQLEHDRRYDRADEFLDVTHKLWERSWQDDAVVRDKERGIYTDPSRVHPIEHQGEFFTVPDAFLAEPSAQRTPVLFQAGSSGRGQRFAAQHAEGLFVHGTRPEVIAPIVAAVRAEALSLGRSPDAIKAFAVATVVTGETDEIARAKYQDLLRYSDYGGAMVQFAGPVGVDLATIDPDTPLRDIQSNGAQFSARFFASADPDRVWTLREVADYMAVGGMGPVIVGSGATVADELERWCEVADLDGFNLAYAVRPGTFDDIIRYVIPELRRRGRLPERQGASTLRENLYGEGAPGLRADHPHWSIDIPSRTRGRDGSHTHAEPQG</sequence>
<dbReference type="EMBL" id="BAAAZO010000012">
    <property type="protein sequence ID" value="GAA3633724.1"/>
    <property type="molecule type" value="Genomic_DNA"/>
</dbReference>
<protein>
    <submittedName>
        <fullName evidence="8">LLM class flavin-dependent oxidoreductase</fullName>
    </submittedName>
</protein>
<dbReference type="Pfam" id="PF00296">
    <property type="entry name" value="Bac_luciferase"/>
    <property type="match status" value="1"/>
</dbReference>
<keyword evidence="2" id="KW-0288">FMN</keyword>
<dbReference type="InterPro" id="IPR036661">
    <property type="entry name" value="Luciferase-like_sf"/>
</dbReference>
<proteinExistence type="inferred from homology"/>
<accession>A0ABP7AJ82</accession>
<evidence type="ECO:0000313" key="8">
    <source>
        <dbReference type="EMBL" id="GAA3633724.1"/>
    </source>
</evidence>
<gene>
    <name evidence="8" type="ORF">GCM10022223_60070</name>
</gene>
<dbReference type="InterPro" id="IPR016215">
    <property type="entry name" value="NTA_MOA"/>
</dbReference>
<dbReference type="PANTHER" id="PTHR30011">
    <property type="entry name" value="ALKANESULFONATE MONOOXYGENASE-RELATED"/>
    <property type="match status" value="1"/>
</dbReference>
<feature type="compositionally biased region" description="Basic and acidic residues" evidence="6">
    <location>
        <begin position="460"/>
        <end position="473"/>
    </location>
</feature>
<organism evidence="8 9">
    <name type="scientific">Kineosporia mesophila</name>
    <dbReference type="NCBI Taxonomy" id="566012"/>
    <lineage>
        <taxon>Bacteria</taxon>
        <taxon>Bacillati</taxon>
        <taxon>Actinomycetota</taxon>
        <taxon>Actinomycetes</taxon>
        <taxon>Kineosporiales</taxon>
        <taxon>Kineosporiaceae</taxon>
        <taxon>Kineosporia</taxon>
    </lineage>
</organism>
<keyword evidence="9" id="KW-1185">Reference proteome</keyword>
<feature type="region of interest" description="Disordered" evidence="6">
    <location>
        <begin position="431"/>
        <end position="473"/>
    </location>
</feature>
<comment type="similarity">
    <text evidence="5">Belongs to the NtaA/SnaA/DszA monooxygenase family.</text>
</comment>
<dbReference type="PIRSF" id="PIRSF000337">
    <property type="entry name" value="NTA_MOA"/>
    <property type="match status" value="1"/>
</dbReference>
<dbReference type="InterPro" id="IPR011251">
    <property type="entry name" value="Luciferase-like_dom"/>
</dbReference>
<dbReference type="SUPFAM" id="SSF51679">
    <property type="entry name" value="Bacterial luciferase-like"/>
    <property type="match status" value="1"/>
</dbReference>
<reference evidence="9" key="1">
    <citation type="journal article" date="2019" name="Int. J. Syst. Evol. Microbiol.">
        <title>The Global Catalogue of Microorganisms (GCM) 10K type strain sequencing project: providing services to taxonomists for standard genome sequencing and annotation.</title>
        <authorList>
            <consortium name="The Broad Institute Genomics Platform"/>
            <consortium name="The Broad Institute Genome Sequencing Center for Infectious Disease"/>
            <person name="Wu L."/>
            <person name="Ma J."/>
        </authorList>
    </citation>
    <scope>NUCLEOTIDE SEQUENCE [LARGE SCALE GENOMIC DNA]</scope>
    <source>
        <strain evidence="9">JCM 16902</strain>
    </source>
</reference>
<evidence type="ECO:0000256" key="5">
    <source>
        <dbReference type="ARBA" id="ARBA00033748"/>
    </source>
</evidence>
<dbReference type="NCBIfam" id="TIGR03860">
    <property type="entry name" value="FMN_nitrolo"/>
    <property type="match status" value="1"/>
</dbReference>
<dbReference type="Gene3D" id="3.20.20.30">
    <property type="entry name" value="Luciferase-like domain"/>
    <property type="match status" value="1"/>
</dbReference>
<dbReference type="RefSeq" id="WP_231485685.1">
    <property type="nucleotide sequence ID" value="NZ_BAAAZO010000012.1"/>
</dbReference>
<dbReference type="InterPro" id="IPR051260">
    <property type="entry name" value="Diverse_substr_monoxygenases"/>
</dbReference>
<evidence type="ECO:0000256" key="4">
    <source>
        <dbReference type="ARBA" id="ARBA00023033"/>
    </source>
</evidence>
<evidence type="ECO:0000256" key="2">
    <source>
        <dbReference type="ARBA" id="ARBA00022643"/>
    </source>
</evidence>
<keyword evidence="3" id="KW-0560">Oxidoreductase</keyword>
<keyword evidence="4" id="KW-0503">Monooxygenase</keyword>
<evidence type="ECO:0000256" key="3">
    <source>
        <dbReference type="ARBA" id="ARBA00023002"/>
    </source>
</evidence>
<evidence type="ECO:0000259" key="7">
    <source>
        <dbReference type="Pfam" id="PF00296"/>
    </source>
</evidence>
<keyword evidence="1" id="KW-0285">Flavoprotein</keyword>
<evidence type="ECO:0000256" key="6">
    <source>
        <dbReference type="SAM" id="MobiDB-lite"/>
    </source>
</evidence>
<dbReference type="PANTHER" id="PTHR30011:SF16">
    <property type="entry name" value="C2H2 FINGER DOMAIN TRANSCRIPTION FACTOR (EUROFUNG)-RELATED"/>
    <property type="match status" value="1"/>
</dbReference>